<evidence type="ECO:0000256" key="6">
    <source>
        <dbReference type="ARBA" id="ARBA00025708"/>
    </source>
</evidence>
<dbReference type="Gene3D" id="3.90.1150.10">
    <property type="entry name" value="Aspartate Aminotransferase, domain 1"/>
    <property type="match status" value="1"/>
</dbReference>
<dbReference type="FunFam" id="3.90.1150.10:FF:000010">
    <property type="entry name" value="Alanine aminotransferase 2"/>
    <property type="match status" value="1"/>
</dbReference>
<comment type="catalytic activity">
    <reaction evidence="9">
        <text>L-alanine + 2-oxoglutarate = pyruvate + L-glutamate</text>
        <dbReference type="Rhea" id="RHEA:19453"/>
        <dbReference type="ChEBI" id="CHEBI:15361"/>
        <dbReference type="ChEBI" id="CHEBI:16810"/>
        <dbReference type="ChEBI" id="CHEBI:29985"/>
        <dbReference type="ChEBI" id="CHEBI:57972"/>
        <dbReference type="EC" id="2.6.1.2"/>
    </reaction>
</comment>
<dbReference type="InterPro" id="IPR015422">
    <property type="entry name" value="PyrdxlP-dep_Trfase_small"/>
</dbReference>
<dbReference type="Gene3D" id="1.10.287.1970">
    <property type="match status" value="1"/>
</dbReference>
<dbReference type="InterPro" id="IPR015424">
    <property type="entry name" value="PyrdxlP-dep_Trfase"/>
</dbReference>
<evidence type="ECO:0000256" key="8">
    <source>
        <dbReference type="ARBA" id="ARBA00026106"/>
    </source>
</evidence>
<name>A0A7E5W1M3_TRINI</name>
<gene>
    <name evidence="13" type="primary">LOC113498369</name>
</gene>
<dbReference type="FunFam" id="3.40.640.10:FF:000012">
    <property type="entry name" value="alanine aminotransferase 2"/>
    <property type="match status" value="1"/>
</dbReference>
<proteinExistence type="inferred from homology"/>
<evidence type="ECO:0000256" key="5">
    <source>
        <dbReference type="ARBA" id="ARBA00022898"/>
    </source>
</evidence>
<dbReference type="PANTHER" id="PTHR11751">
    <property type="entry name" value="ALANINE AMINOTRANSFERASE"/>
    <property type="match status" value="1"/>
</dbReference>
<comment type="pathway">
    <text evidence="6">Amino-acid degradation; L-alanine degradation via transaminase pathway; pyruvate from L-alanine: step 1/1.</text>
</comment>
<feature type="domain" description="Aminotransferase class I/classII large" evidence="11">
    <location>
        <begin position="145"/>
        <end position="517"/>
    </location>
</feature>
<dbReference type="UniPathway" id="UPA00528">
    <property type="reaction ID" value="UER00586"/>
</dbReference>
<evidence type="ECO:0000259" key="11">
    <source>
        <dbReference type="Pfam" id="PF00155"/>
    </source>
</evidence>
<evidence type="ECO:0000256" key="2">
    <source>
        <dbReference type="ARBA" id="ARBA00011738"/>
    </source>
</evidence>
<keyword evidence="12" id="KW-1185">Reference proteome</keyword>
<dbReference type="GO" id="GO:0042853">
    <property type="term" value="P:L-alanine catabolic process"/>
    <property type="evidence" value="ECO:0007669"/>
    <property type="project" value="UniProtKB-UniPathway"/>
</dbReference>
<dbReference type="GeneID" id="113498369"/>
<dbReference type="RefSeq" id="XP_026734186.1">
    <property type="nucleotide sequence ID" value="XM_026878385.1"/>
</dbReference>
<dbReference type="SUPFAM" id="SSF53383">
    <property type="entry name" value="PLP-dependent transferases"/>
    <property type="match status" value="1"/>
</dbReference>
<organism evidence="12 13">
    <name type="scientific">Trichoplusia ni</name>
    <name type="common">Cabbage looper</name>
    <dbReference type="NCBI Taxonomy" id="7111"/>
    <lineage>
        <taxon>Eukaryota</taxon>
        <taxon>Metazoa</taxon>
        <taxon>Ecdysozoa</taxon>
        <taxon>Arthropoda</taxon>
        <taxon>Hexapoda</taxon>
        <taxon>Insecta</taxon>
        <taxon>Pterygota</taxon>
        <taxon>Neoptera</taxon>
        <taxon>Endopterygota</taxon>
        <taxon>Lepidoptera</taxon>
        <taxon>Glossata</taxon>
        <taxon>Ditrysia</taxon>
        <taxon>Noctuoidea</taxon>
        <taxon>Noctuidae</taxon>
        <taxon>Plusiinae</taxon>
        <taxon>Trichoplusia</taxon>
    </lineage>
</organism>
<keyword evidence="3" id="KW-0032">Aminotransferase</keyword>
<dbReference type="GO" id="GO:0030170">
    <property type="term" value="F:pyridoxal phosphate binding"/>
    <property type="evidence" value="ECO:0007669"/>
    <property type="project" value="InterPro"/>
</dbReference>
<dbReference type="InterPro" id="IPR045088">
    <property type="entry name" value="ALAT1/2-like"/>
</dbReference>
<sequence>MSQITSKLCSRGSGGSLVFWSMRPELGGRGWKLAVTTGQTDVRPMKSRVCKDRGKGKTSPEVGRSLTEKNINQNIVLMQYAVRGPLVIRTGVIETELQQGAQKPFKRVIRANIGDAHAMGQTPITYIRQVIAMVAHPELIESSNLPKDAKDQARQILCGMSGHSAGAYTMSCGVELIRKNVAAYIEKRDGHKCDFNNVCLTTGATTGIKMVLELLCSSIDGKCPAVMVPIPQYPLYSATLVEYGLGQVGYFLDEDNNWGLDMQELERAHAEASKTQAVRAIVVINPGNPTGQVLTRKNIEDVIKFAYKHKMMLLADEVYQHNIYAEGCQFFSFKKVITEMGAPYCKEQELVSFMSISKGYMGECGLRGGWMEIINLDPAVQAHLYKALSAILCPTSLGQAAVDCVAKPPAEGSPSYEQWLAEKTCVLDSLAQRSKIIYETFKNMKGFKCNVVQGAMYAFPRIELSPKAIEAAKKANRPPDVFYAYKLLEETGICVVPGTGFGQKPNTHHFRTTILPQTELLAEMMDIFQKFHKKFTDEFA</sequence>
<dbReference type="EC" id="2.6.1.2" evidence="8"/>
<evidence type="ECO:0000256" key="1">
    <source>
        <dbReference type="ARBA" id="ARBA00001933"/>
    </source>
</evidence>
<evidence type="ECO:0000313" key="13">
    <source>
        <dbReference type="RefSeq" id="XP_026734186.1"/>
    </source>
</evidence>
<feature type="region of interest" description="Disordered" evidence="10">
    <location>
        <begin position="44"/>
        <end position="63"/>
    </location>
</feature>
<dbReference type="AlphaFoldDB" id="A0A7E5W1M3"/>
<evidence type="ECO:0000256" key="3">
    <source>
        <dbReference type="ARBA" id="ARBA00022576"/>
    </source>
</evidence>
<comment type="subunit">
    <text evidence="2">Homodimer.</text>
</comment>
<dbReference type="InterPro" id="IPR004839">
    <property type="entry name" value="Aminotransferase_I/II_large"/>
</dbReference>
<comment type="cofactor">
    <cofactor evidence="1">
        <name>pyridoxal 5'-phosphate</name>
        <dbReference type="ChEBI" id="CHEBI:597326"/>
    </cofactor>
</comment>
<dbReference type="FunFam" id="1.10.287.1970:FF:000001">
    <property type="entry name" value="Alanine aminotransferase 2"/>
    <property type="match status" value="1"/>
</dbReference>
<evidence type="ECO:0000313" key="12">
    <source>
        <dbReference type="Proteomes" id="UP000322000"/>
    </source>
</evidence>
<evidence type="ECO:0000256" key="4">
    <source>
        <dbReference type="ARBA" id="ARBA00022679"/>
    </source>
</evidence>
<dbReference type="Proteomes" id="UP000322000">
    <property type="component" value="Chromosome 10"/>
</dbReference>
<dbReference type="PANTHER" id="PTHR11751:SF29">
    <property type="entry name" value="ALANINE TRANSAMINASE"/>
    <property type="match status" value="1"/>
</dbReference>
<evidence type="ECO:0000256" key="7">
    <source>
        <dbReference type="ARBA" id="ARBA00025785"/>
    </source>
</evidence>
<accession>A0A7E5W1M3</accession>
<dbReference type="Pfam" id="PF00155">
    <property type="entry name" value="Aminotran_1_2"/>
    <property type="match status" value="1"/>
</dbReference>
<keyword evidence="5" id="KW-0663">Pyridoxal phosphate</keyword>
<dbReference type="GO" id="GO:0004021">
    <property type="term" value="F:L-alanine:2-oxoglutarate aminotransferase activity"/>
    <property type="evidence" value="ECO:0007669"/>
    <property type="project" value="UniProtKB-EC"/>
</dbReference>
<reference evidence="13" key="1">
    <citation type="submission" date="2025-08" db="UniProtKB">
        <authorList>
            <consortium name="RefSeq"/>
        </authorList>
    </citation>
    <scope>IDENTIFICATION</scope>
</reference>
<protein>
    <recommendedName>
        <fullName evidence="8">alanine transaminase</fullName>
        <ecNumber evidence="8">2.6.1.2</ecNumber>
    </recommendedName>
</protein>
<dbReference type="Gene3D" id="3.40.640.10">
    <property type="entry name" value="Type I PLP-dependent aspartate aminotransferase-like (Major domain)"/>
    <property type="match status" value="1"/>
</dbReference>
<evidence type="ECO:0000256" key="9">
    <source>
        <dbReference type="ARBA" id="ARBA00047412"/>
    </source>
</evidence>
<evidence type="ECO:0000256" key="10">
    <source>
        <dbReference type="SAM" id="MobiDB-lite"/>
    </source>
</evidence>
<dbReference type="CDD" id="cd00609">
    <property type="entry name" value="AAT_like"/>
    <property type="match status" value="1"/>
</dbReference>
<keyword evidence="4" id="KW-0808">Transferase</keyword>
<dbReference type="InterPro" id="IPR015421">
    <property type="entry name" value="PyrdxlP-dep_Trfase_major"/>
</dbReference>
<comment type="similarity">
    <text evidence="7">Belongs to the class-I pyridoxal-phosphate-dependent aminotransferase family. Alanine aminotransferase subfamily.</text>
</comment>